<dbReference type="EMBL" id="UOEF01000054">
    <property type="protein sequence ID" value="VAV88635.1"/>
    <property type="molecule type" value="Genomic_DNA"/>
</dbReference>
<dbReference type="Pfam" id="PF07589">
    <property type="entry name" value="PEP-CTERM"/>
    <property type="match status" value="1"/>
</dbReference>
<name>A0A3B0RZB6_9ZZZZ</name>
<protein>
    <recommendedName>
        <fullName evidence="1">Ice-binding protein C-terminal domain-containing protein</fullName>
    </recommendedName>
</protein>
<dbReference type="AlphaFoldDB" id="A0A3B0RZB6"/>
<dbReference type="InterPro" id="IPR013424">
    <property type="entry name" value="Ice-binding_C"/>
</dbReference>
<feature type="domain" description="Ice-binding protein C-terminal" evidence="1">
    <location>
        <begin position="178"/>
        <end position="202"/>
    </location>
</feature>
<proteinExistence type="predicted"/>
<organism evidence="2">
    <name type="scientific">hydrothermal vent metagenome</name>
    <dbReference type="NCBI Taxonomy" id="652676"/>
    <lineage>
        <taxon>unclassified sequences</taxon>
        <taxon>metagenomes</taxon>
        <taxon>ecological metagenomes</taxon>
    </lineage>
</organism>
<evidence type="ECO:0000313" key="2">
    <source>
        <dbReference type="EMBL" id="VAV88635.1"/>
    </source>
</evidence>
<evidence type="ECO:0000259" key="1">
    <source>
        <dbReference type="Pfam" id="PF07589"/>
    </source>
</evidence>
<sequence length="212" mass="21542">MKKLLLASTAVAVFAAVPANAAHVVFTDRASFDVATGGGLAFESFEAAQSGATVNYLGFTVTESAGTNFITHTAINAFFTGATSDGSHSIWYDDNGSSLATFVFDAPINAFGFDVAAAAAGTMTYSGGAGGTFAIGSANTPTFFGFIAPTAFTSLTFDMSGGPEVGFDALSFGTAMGAIPEPTTWAMLIFGFGAIGGAMRRKAKTSVKVSYT</sequence>
<dbReference type="NCBIfam" id="TIGR02595">
    <property type="entry name" value="PEP_CTERM"/>
    <property type="match status" value="1"/>
</dbReference>
<accession>A0A3B0RZB6</accession>
<gene>
    <name evidence="2" type="ORF">MNBD_ALPHA04-1657</name>
</gene>
<reference evidence="2" key="1">
    <citation type="submission" date="2018-06" db="EMBL/GenBank/DDBJ databases">
        <authorList>
            <person name="Zhirakovskaya E."/>
        </authorList>
    </citation>
    <scope>NUCLEOTIDE SEQUENCE</scope>
</reference>
<dbReference type="NCBIfam" id="NF035944">
    <property type="entry name" value="PEPxxWA-CTERM"/>
    <property type="match status" value="1"/>
</dbReference>